<reference evidence="2" key="1">
    <citation type="submission" date="2020-05" db="EMBL/GenBank/DDBJ databases">
        <title>Mycena genomes resolve the evolution of fungal bioluminescence.</title>
        <authorList>
            <person name="Tsai I.J."/>
        </authorList>
    </citation>
    <scope>NUCLEOTIDE SEQUENCE</scope>
    <source>
        <strain evidence="2">CCC161011</strain>
    </source>
</reference>
<gene>
    <name evidence="2" type="ORF">MVEN_01875900</name>
</gene>
<protein>
    <submittedName>
        <fullName evidence="2">Uncharacterized protein</fullName>
    </submittedName>
</protein>
<feature type="transmembrane region" description="Helical" evidence="1">
    <location>
        <begin position="33"/>
        <end position="54"/>
    </location>
</feature>
<organism evidence="2 3">
    <name type="scientific">Mycena venus</name>
    <dbReference type="NCBI Taxonomy" id="2733690"/>
    <lineage>
        <taxon>Eukaryota</taxon>
        <taxon>Fungi</taxon>
        <taxon>Dikarya</taxon>
        <taxon>Basidiomycota</taxon>
        <taxon>Agaricomycotina</taxon>
        <taxon>Agaricomycetes</taxon>
        <taxon>Agaricomycetidae</taxon>
        <taxon>Agaricales</taxon>
        <taxon>Marasmiineae</taxon>
        <taxon>Mycenaceae</taxon>
        <taxon>Mycena</taxon>
    </lineage>
</organism>
<accession>A0A8H6XJ09</accession>
<dbReference type="AlphaFoldDB" id="A0A8H6XJ09"/>
<keyword evidence="1" id="KW-1133">Transmembrane helix</keyword>
<feature type="transmembrane region" description="Helical" evidence="1">
    <location>
        <begin position="191"/>
        <end position="209"/>
    </location>
</feature>
<feature type="transmembrane region" description="Helical" evidence="1">
    <location>
        <begin position="151"/>
        <end position="171"/>
    </location>
</feature>
<sequence length="352" mass="39343">MSSDFNSTLPAPLSDADALILKRYGRDIMQDTLGMIVESICCSAYGIFFAFAVNSILRTSWSRGKIVMLLVVIYLYASSVIQLGLDFATLFKNIHYLLMVPEIPIPDRALLADENLGFFPALEALFVFNMIVGDGVVIWRAWAIHQRRMLAILFPCFLLLVCFIFSVIDIVCFSYEGLLPGGEQICPQASLIAWTFSVGTNVLCTILIGRKALQHRKMMRALNVHRKSRMSTEKVLSILVESGFIYSLLWLSTVVAYIPAITRDTPWYYVYEVLQPISTQIAGMYPTVVIVIVNLQRTIWEEIPATITTGGTAQWGSSAKKSGQTDTFDTQRGVDIHLETVVEITREGSLSN</sequence>
<keyword evidence="1" id="KW-0812">Transmembrane</keyword>
<evidence type="ECO:0000256" key="1">
    <source>
        <dbReference type="SAM" id="Phobius"/>
    </source>
</evidence>
<dbReference type="EMBL" id="JACAZI010000018">
    <property type="protein sequence ID" value="KAF7341392.1"/>
    <property type="molecule type" value="Genomic_DNA"/>
</dbReference>
<proteinExistence type="predicted"/>
<feature type="transmembrane region" description="Helical" evidence="1">
    <location>
        <begin position="277"/>
        <end position="295"/>
    </location>
</feature>
<keyword evidence="1" id="KW-0472">Membrane</keyword>
<feature type="transmembrane region" description="Helical" evidence="1">
    <location>
        <begin position="235"/>
        <end position="257"/>
    </location>
</feature>
<comment type="caution">
    <text evidence="2">The sequence shown here is derived from an EMBL/GenBank/DDBJ whole genome shotgun (WGS) entry which is preliminary data.</text>
</comment>
<name>A0A8H6XJ09_9AGAR</name>
<dbReference type="Proteomes" id="UP000620124">
    <property type="component" value="Unassembled WGS sequence"/>
</dbReference>
<keyword evidence="3" id="KW-1185">Reference proteome</keyword>
<feature type="transmembrane region" description="Helical" evidence="1">
    <location>
        <begin position="118"/>
        <end position="139"/>
    </location>
</feature>
<dbReference type="OrthoDB" id="2744793at2759"/>
<feature type="transmembrane region" description="Helical" evidence="1">
    <location>
        <begin position="66"/>
        <end position="85"/>
    </location>
</feature>
<evidence type="ECO:0000313" key="3">
    <source>
        <dbReference type="Proteomes" id="UP000620124"/>
    </source>
</evidence>
<evidence type="ECO:0000313" key="2">
    <source>
        <dbReference type="EMBL" id="KAF7341392.1"/>
    </source>
</evidence>